<feature type="compositionally biased region" description="Acidic residues" evidence="5">
    <location>
        <begin position="984"/>
        <end position="995"/>
    </location>
</feature>
<dbReference type="Proteomes" id="UP000613401">
    <property type="component" value="Unassembled WGS sequence"/>
</dbReference>
<feature type="region of interest" description="Disordered" evidence="5">
    <location>
        <begin position="569"/>
        <end position="595"/>
    </location>
</feature>
<name>A0A8H4CAW6_COLGL</name>
<dbReference type="GO" id="GO:0005634">
    <property type="term" value="C:nucleus"/>
    <property type="evidence" value="ECO:0007669"/>
    <property type="project" value="UniProtKB-SubCell"/>
</dbReference>
<dbReference type="PROSITE" id="PS51184">
    <property type="entry name" value="JMJC"/>
    <property type="match status" value="1"/>
</dbReference>
<proteinExistence type="predicted"/>
<protein>
    <recommendedName>
        <fullName evidence="6">JmjC domain-containing protein</fullName>
    </recommendedName>
</protein>
<dbReference type="InterPro" id="IPR017956">
    <property type="entry name" value="AT_hook_DNA-bd_motif"/>
</dbReference>
<organism evidence="7 8">
    <name type="scientific">Colletotrichum gloeosporioides</name>
    <name type="common">Anthracnose fungus</name>
    <name type="synonym">Glomerella cingulata</name>
    <dbReference type="NCBI Taxonomy" id="474922"/>
    <lineage>
        <taxon>Eukaryota</taxon>
        <taxon>Fungi</taxon>
        <taxon>Dikarya</taxon>
        <taxon>Ascomycota</taxon>
        <taxon>Pezizomycotina</taxon>
        <taxon>Sordariomycetes</taxon>
        <taxon>Hypocreomycetidae</taxon>
        <taxon>Glomerellales</taxon>
        <taxon>Glomerellaceae</taxon>
        <taxon>Colletotrichum</taxon>
        <taxon>Colletotrichum gloeosporioides species complex</taxon>
    </lineage>
</organism>
<feature type="region of interest" description="Disordered" evidence="5">
    <location>
        <begin position="984"/>
        <end position="1455"/>
    </location>
</feature>
<feature type="compositionally biased region" description="Polar residues" evidence="5">
    <location>
        <begin position="1240"/>
        <end position="1251"/>
    </location>
</feature>
<keyword evidence="3" id="KW-0804">Transcription</keyword>
<dbReference type="SMART" id="SM00558">
    <property type="entry name" value="JmjC"/>
    <property type="match status" value="1"/>
</dbReference>
<dbReference type="SMART" id="SM00384">
    <property type="entry name" value="AT_hook"/>
    <property type="match status" value="3"/>
</dbReference>
<dbReference type="GO" id="GO:0003677">
    <property type="term" value="F:DNA binding"/>
    <property type="evidence" value="ECO:0007669"/>
    <property type="project" value="InterPro"/>
</dbReference>
<keyword evidence="4" id="KW-0539">Nucleus</keyword>
<dbReference type="Gene3D" id="2.60.120.650">
    <property type="entry name" value="Cupin"/>
    <property type="match status" value="1"/>
</dbReference>
<evidence type="ECO:0000256" key="4">
    <source>
        <dbReference type="ARBA" id="ARBA00023242"/>
    </source>
</evidence>
<feature type="compositionally biased region" description="Basic residues" evidence="5">
    <location>
        <begin position="1436"/>
        <end position="1455"/>
    </location>
</feature>
<dbReference type="Pfam" id="PF02373">
    <property type="entry name" value="JmjC"/>
    <property type="match status" value="1"/>
</dbReference>
<comment type="caution">
    <text evidence="7">The sequence shown here is derived from an EMBL/GenBank/DDBJ whole genome shotgun (WGS) entry which is preliminary data.</text>
</comment>
<feature type="compositionally biased region" description="Basic residues" evidence="5">
    <location>
        <begin position="1164"/>
        <end position="1173"/>
    </location>
</feature>
<keyword evidence="8" id="KW-1185">Reference proteome</keyword>
<evidence type="ECO:0000259" key="6">
    <source>
        <dbReference type="PROSITE" id="PS51184"/>
    </source>
</evidence>
<feature type="compositionally biased region" description="Low complexity" evidence="5">
    <location>
        <begin position="1359"/>
        <end position="1378"/>
    </location>
</feature>
<feature type="compositionally biased region" description="Low complexity" evidence="5">
    <location>
        <begin position="1196"/>
        <end position="1205"/>
    </location>
</feature>
<feature type="compositionally biased region" description="Low complexity" evidence="5">
    <location>
        <begin position="1059"/>
        <end position="1072"/>
    </location>
</feature>
<keyword evidence="2" id="KW-0805">Transcription regulation</keyword>
<dbReference type="GeneID" id="69010632"/>
<feature type="region of interest" description="Disordered" evidence="5">
    <location>
        <begin position="866"/>
        <end position="899"/>
    </location>
</feature>
<dbReference type="Pfam" id="PF10497">
    <property type="entry name" value="zf-4CXXC_R1"/>
    <property type="match status" value="1"/>
</dbReference>
<dbReference type="SUPFAM" id="SSF51197">
    <property type="entry name" value="Clavaminate synthase-like"/>
    <property type="match status" value="1"/>
</dbReference>
<feature type="compositionally biased region" description="Low complexity" evidence="5">
    <location>
        <begin position="1409"/>
        <end position="1420"/>
    </location>
</feature>
<dbReference type="EMBL" id="WVTB01000074">
    <property type="protein sequence ID" value="KAF3800574.1"/>
    <property type="molecule type" value="Genomic_DNA"/>
</dbReference>
<gene>
    <name evidence="7" type="ORF">GCG54_00003472</name>
</gene>
<feature type="compositionally biased region" description="Basic residues" evidence="5">
    <location>
        <begin position="1207"/>
        <end position="1217"/>
    </location>
</feature>
<evidence type="ECO:0000256" key="1">
    <source>
        <dbReference type="ARBA" id="ARBA00004123"/>
    </source>
</evidence>
<evidence type="ECO:0000313" key="7">
    <source>
        <dbReference type="EMBL" id="KAF3800574.1"/>
    </source>
</evidence>
<comment type="subcellular location">
    <subcellularLocation>
        <location evidence="1">Nucleus</location>
    </subcellularLocation>
</comment>
<reference evidence="7" key="2">
    <citation type="submission" date="2020-03" db="EMBL/GenBank/DDBJ databases">
        <authorList>
            <person name="Fu F.-F."/>
            <person name="Chen J."/>
        </authorList>
    </citation>
    <scope>NUCLEOTIDE SEQUENCE</scope>
    <source>
        <strain evidence="7">Lc1</strain>
    </source>
</reference>
<feature type="region of interest" description="Disordered" evidence="5">
    <location>
        <begin position="916"/>
        <end position="970"/>
    </location>
</feature>
<evidence type="ECO:0000313" key="8">
    <source>
        <dbReference type="Proteomes" id="UP000613401"/>
    </source>
</evidence>
<evidence type="ECO:0000256" key="3">
    <source>
        <dbReference type="ARBA" id="ARBA00023163"/>
    </source>
</evidence>
<feature type="compositionally biased region" description="Basic and acidic residues" evidence="5">
    <location>
        <begin position="1082"/>
        <end position="1091"/>
    </location>
</feature>
<evidence type="ECO:0000256" key="2">
    <source>
        <dbReference type="ARBA" id="ARBA00023015"/>
    </source>
</evidence>
<evidence type="ECO:0000256" key="5">
    <source>
        <dbReference type="SAM" id="MobiDB-lite"/>
    </source>
</evidence>
<feature type="domain" description="JmjC" evidence="6">
    <location>
        <begin position="186"/>
        <end position="358"/>
    </location>
</feature>
<dbReference type="InterPro" id="IPR018866">
    <property type="entry name" value="Znf-4CXXC_R1"/>
</dbReference>
<reference evidence="7" key="1">
    <citation type="journal article" date="2020" name="Phytopathology">
        <title>Genome sequence and comparative analysis of Colletotrichum gloeosporioides isolated from Liriodendron leaves.</title>
        <authorList>
            <person name="Fu F.F."/>
            <person name="Hao Z."/>
            <person name="Wang P."/>
            <person name="Lu Y."/>
            <person name="Xue L.J."/>
            <person name="Wei G."/>
            <person name="Tian Y."/>
            <person name="Baishi H."/>
            <person name="Xu H."/>
            <person name="Shi J."/>
            <person name="Cheng T."/>
            <person name="Wang G."/>
            <person name="Yi Y."/>
            <person name="Chen J."/>
        </authorList>
    </citation>
    <scope>NUCLEOTIDE SEQUENCE</scope>
    <source>
        <strain evidence="7">Lc1</strain>
    </source>
</reference>
<dbReference type="RefSeq" id="XP_045259733.1">
    <property type="nucleotide sequence ID" value="XM_045403545.1"/>
</dbReference>
<feature type="compositionally biased region" description="Pro residues" evidence="5">
    <location>
        <begin position="1281"/>
        <end position="1290"/>
    </location>
</feature>
<accession>A0A8H4CAW6</accession>
<sequence length="1455" mass="160965">MPTALHPQAKFDPISPDLDLHSLVDKTPNFEWVLRISTAQIQGLGPQEFEKLVQLQVIQGGKPLVIEKWNDVLPKWLFGSEWLEKTYDKKRQSIRLRTTSGANAFAEENVRDIGSQSEIPMTMGHYLRAMKQLTNQWTPNNFRDERRQRLYLKDIDCPPEWHEHLQKVIPPNLFYMNENITEKGGSDNRVSDVFRGLGEKTIASAGDLMSSLPEEMRAQNLMCYIGHEGTYTPAHREMCASLGQNIMVEASGSENGEKPGSSIWFMTETKDREVVREYFLSMLGHDIEIEKHFAQINAWKKATFPVYIVEQKPGDFILIPPLAPHQVWNRGTRTMKVAWNRTTVETLDMALHEALPKARLVCRDEQYKNKAIIYYTLKKYYAQMLQAEDNSEMGILGLGSELFRSSSRFKQLAKDFRHLFSLFTEILVDEMFATKENNIEFVEYDSCVTCSYCRSNIFNRFLTCKHCVRTLVNGDEDAYDVCMECYAMGRSCLCISKLQWCEQWKWSELTENYELWRLMVIKNDGFVDMELSPQPLEIARSRRGKKALAQICQEGLRRRPFKDISKIEEEKRLSESDDEPDLDDNGKPKKKKYKRKKKQGDLRRCHVCCHKDYAYKVQMCSNPECKEGFCYGVLYRAFDMMPQTVQENENWLCPRCLGICNCGACRRAGTTKPYTPKNTLLGHDTRPIADDRSVEALVDFRVHNLNWLKASGEEGRSTNSKRMKQLREQADTAKAQEPAAAAAEDIANGANSASNGANGYGDQSHILDGHDMQQPNGEIGFNGDLDMSQQHEQSVPSADMGMNGNWDQSAYPDPMGMGGQRMLGMGYYEPSGPDQILFDPFQMPSADAMVFDEEAEFLKKTLKAAKRKAKHENDLDPDFNAPRSHHRKKPKKDNVTDESAMDPALFGSAVPDVAPAVASGESGEAGEGGMAVDDDPSAQLEREAQQDIEGPQRWKGGWATPWPPSFPANVPELRHARPKVSYAEVEEPVIDDPEDMVPAYKAKPLVENDEPQPGDSSTDPLDLASDAIRALIQKGTDAAAAAATETPKVPKRRGRPPRDASSTPASATRAAAVPKQSASDVAAKRREERASRRSRLSGVVTIDGASSFNPRNSMYAEDDDDEPGGHDVTEAELEADLERELAGGDTPQQSVTKSIEAGASAQPVKKRRGRPPKNKTTAPVAVEDDSDKSPPPPPAGASQMMSMAARVRARGKKFRITSRRDSAKGTPSATPAPSERPAGEQSNQPTPNRTIESAHVPSEGLSEPQEVAVPAREMSKEPTPDMTPPPPPPGNSARDASKEPSPDMTPPPPGRTRRDSTPDLTPPPPGRARRDSTPDITPPPPNTTGRRWQKDDENDGDFAAPGGSPSSASSSDSGIPGASPSPPRPRRGRPSNGPTVVKLGGADSESESEISSSSESESGIGSPGYSRGSLTGRGGGRGRGRGRPRGRPRGRGRGG</sequence>
<dbReference type="InterPro" id="IPR003347">
    <property type="entry name" value="JmjC_dom"/>
</dbReference>